<organism evidence="2 3">
    <name type="scientific">Intestinibacter bartlettii</name>
    <dbReference type="NCBI Taxonomy" id="261299"/>
    <lineage>
        <taxon>Bacteria</taxon>
        <taxon>Bacillati</taxon>
        <taxon>Bacillota</taxon>
        <taxon>Clostridia</taxon>
        <taxon>Peptostreptococcales</taxon>
        <taxon>Peptostreptococcaceae</taxon>
        <taxon>Intestinibacter</taxon>
    </lineage>
</organism>
<name>A0ABS6DZR8_9FIRM</name>
<comment type="similarity">
    <text evidence="1">Belongs to the WXG100 family.</text>
</comment>
<evidence type="ECO:0000256" key="1">
    <source>
        <dbReference type="RuleBase" id="RU362001"/>
    </source>
</evidence>
<dbReference type="EMBL" id="JAHLOQ010000049">
    <property type="protein sequence ID" value="MBU5337329.1"/>
    <property type="molecule type" value="Genomic_DNA"/>
</dbReference>
<sequence>MARRLKVDFDVFEQTISQYQESIDLFEDTLNKLNASMDTLKGSGWDTAASEVFFNTFDNKWKYNMELHIKVLKHFKDCMQKAESDYRELDDLIQTTLKSLEL</sequence>
<evidence type="ECO:0000313" key="2">
    <source>
        <dbReference type="EMBL" id="MBU5337329.1"/>
    </source>
</evidence>
<dbReference type="Proteomes" id="UP001196301">
    <property type="component" value="Unassembled WGS sequence"/>
</dbReference>
<gene>
    <name evidence="2" type="ORF">KQI20_12835</name>
</gene>
<dbReference type="Pfam" id="PF06013">
    <property type="entry name" value="WXG100"/>
    <property type="match status" value="1"/>
</dbReference>
<evidence type="ECO:0000313" key="3">
    <source>
        <dbReference type="Proteomes" id="UP001196301"/>
    </source>
</evidence>
<dbReference type="InterPro" id="IPR010310">
    <property type="entry name" value="T7SS_ESAT-6-like"/>
</dbReference>
<dbReference type="RefSeq" id="WP_216571915.1">
    <property type="nucleotide sequence ID" value="NZ_JAHLOQ010000049.1"/>
</dbReference>
<protein>
    <recommendedName>
        <fullName evidence="1">ESAT-6-like protein</fullName>
    </recommendedName>
</protein>
<accession>A0ABS6DZR8</accession>
<comment type="caution">
    <text evidence="2">The sequence shown here is derived from an EMBL/GenBank/DDBJ whole genome shotgun (WGS) entry which is preliminary data.</text>
</comment>
<reference evidence="2 3" key="1">
    <citation type="submission" date="2021-06" db="EMBL/GenBank/DDBJ databases">
        <authorList>
            <person name="Sun Q."/>
            <person name="Li D."/>
        </authorList>
    </citation>
    <scope>NUCLEOTIDE SEQUENCE [LARGE SCALE GENOMIC DNA]</scope>
    <source>
        <strain evidence="2 3">N19</strain>
    </source>
</reference>
<proteinExistence type="inferred from homology"/>
<keyword evidence="3" id="KW-1185">Reference proteome</keyword>
<dbReference type="NCBIfam" id="TIGR03930">
    <property type="entry name" value="WXG100_ESAT6"/>
    <property type="match status" value="1"/>
</dbReference>